<dbReference type="EMBL" id="JBANRG010000028">
    <property type="protein sequence ID" value="KAK7452645.1"/>
    <property type="molecule type" value="Genomic_DNA"/>
</dbReference>
<name>A0ABR1JA50_9AGAR</name>
<evidence type="ECO:0000313" key="2">
    <source>
        <dbReference type="Proteomes" id="UP001498398"/>
    </source>
</evidence>
<comment type="caution">
    <text evidence="1">The sequence shown here is derived from an EMBL/GenBank/DDBJ whole genome shotgun (WGS) entry which is preliminary data.</text>
</comment>
<protein>
    <submittedName>
        <fullName evidence="1">Uncharacterized protein</fullName>
    </submittedName>
</protein>
<accession>A0ABR1JA50</accession>
<keyword evidence="2" id="KW-1185">Reference proteome</keyword>
<sequence>MTHYLERIISSNKDLPHIVVKLPIPLETEEKIEEKTIVFNVPTHIIEVATHYPVKYLLHLMHCVTMCKGKLVLDEDSSPCDDAQLRQRWHAPDQLSWPKVRFIAEGQYHLHYSDILFKYEFQAPLHSSILPAAMTELPLAHSPPQKNCTKRLSRKEMGSGVSSLEESPVSTWAAFWTKPI</sequence>
<reference evidence="1 2" key="1">
    <citation type="submission" date="2024-01" db="EMBL/GenBank/DDBJ databases">
        <title>A draft genome for the cacao thread blight pathogen Marasmiellus scandens.</title>
        <authorList>
            <person name="Baruah I.K."/>
            <person name="Leung J."/>
            <person name="Bukari Y."/>
            <person name="Amoako-Attah I."/>
            <person name="Meinhardt L.W."/>
            <person name="Bailey B.A."/>
            <person name="Cohen S.P."/>
        </authorList>
    </citation>
    <scope>NUCLEOTIDE SEQUENCE [LARGE SCALE GENOMIC DNA]</scope>
    <source>
        <strain evidence="1 2">GH-19</strain>
    </source>
</reference>
<dbReference type="Proteomes" id="UP001498398">
    <property type="component" value="Unassembled WGS sequence"/>
</dbReference>
<organism evidence="1 2">
    <name type="scientific">Marasmiellus scandens</name>
    <dbReference type="NCBI Taxonomy" id="2682957"/>
    <lineage>
        <taxon>Eukaryota</taxon>
        <taxon>Fungi</taxon>
        <taxon>Dikarya</taxon>
        <taxon>Basidiomycota</taxon>
        <taxon>Agaricomycotina</taxon>
        <taxon>Agaricomycetes</taxon>
        <taxon>Agaricomycetidae</taxon>
        <taxon>Agaricales</taxon>
        <taxon>Marasmiineae</taxon>
        <taxon>Omphalotaceae</taxon>
        <taxon>Marasmiellus</taxon>
    </lineage>
</organism>
<evidence type="ECO:0000313" key="1">
    <source>
        <dbReference type="EMBL" id="KAK7452645.1"/>
    </source>
</evidence>
<gene>
    <name evidence="1" type="ORF">VKT23_012044</name>
</gene>
<proteinExistence type="predicted"/>